<dbReference type="GO" id="GO:0006351">
    <property type="term" value="P:DNA-templated transcription"/>
    <property type="evidence" value="ECO:0007669"/>
    <property type="project" value="InterPro"/>
</dbReference>
<dbReference type="Gene3D" id="3.40.50.150">
    <property type="entry name" value="Vaccinia Virus protein VP39"/>
    <property type="match status" value="1"/>
</dbReference>
<feature type="coiled-coil region" evidence="12">
    <location>
        <begin position="310"/>
        <end position="372"/>
    </location>
</feature>
<comment type="similarity">
    <text evidence="2 10">Belongs to the anamorsin family.</text>
</comment>
<keyword evidence="12" id="KW-0175">Coiled coil</keyword>
<keyword evidence="9 10" id="KW-0496">Mitochondrion</keyword>
<feature type="region of interest" description="Disordered" evidence="13">
    <location>
        <begin position="1"/>
        <end position="32"/>
    </location>
</feature>
<keyword evidence="4 10" id="KW-0963">Cytoplasm</keyword>
<evidence type="ECO:0000256" key="11">
    <source>
        <dbReference type="PROSITE-ProRule" id="PRU00278"/>
    </source>
</evidence>
<comment type="cofactor">
    <cofactor evidence="1 10">
        <name>[4Fe-4S] cluster</name>
        <dbReference type="ChEBI" id="CHEBI:49883"/>
    </cofactor>
</comment>
<evidence type="ECO:0000256" key="6">
    <source>
        <dbReference type="ARBA" id="ARBA00022723"/>
    </source>
</evidence>
<dbReference type="GO" id="GO:0046872">
    <property type="term" value="F:metal ion binding"/>
    <property type="evidence" value="ECO:0007669"/>
    <property type="project" value="UniProtKB-KW"/>
</dbReference>
<feature type="compositionally biased region" description="Basic and acidic residues" evidence="13">
    <location>
        <begin position="12"/>
        <end position="30"/>
    </location>
</feature>
<feature type="compositionally biased region" description="Polar residues" evidence="13">
    <location>
        <begin position="152"/>
        <end position="162"/>
    </location>
</feature>
<dbReference type="InterPro" id="IPR049011">
    <property type="entry name" value="Anamorsin_N_metazoan"/>
</dbReference>
<dbReference type="GO" id="GO:0009055">
    <property type="term" value="F:electron transfer activity"/>
    <property type="evidence" value="ECO:0007669"/>
    <property type="project" value="UniProtKB-UniRule"/>
</dbReference>
<keyword evidence="5 10" id="KW-0001">2Fe-2S</keyword>
<feature type="binding site" evidence="10">
    <location>
        <position position="682"/>
    </location>
    <ligand>
        <name>[4Fe-4S] cluster</name>
        <dbReference type="ChEBI" id="CHEBI:49883"/>
    </ligand>
</feature>
<dbReference type="GO" id="GO:0051537">
    <property type="term" value="F:2 iron, 2 sulfur cluster binding"/>
    <property type="evidence" value="ECO:0007669"/>
    <property type="project" value="UniProtKB-UniRule"/>
</dbReference>
<keyword evidence="8 10" id="KW-0411">Iron-sulfur</keyword>
<accession>A0A9W8A2X8</accession>
<dbReference type="Pfam" id="PF04801">
    <property type="entry name" value="RPC5"/>
    <property type="match status" value="1"/>
</dbReference>
<feature type="short sequence motif" description="Cx2C motif 2" evidence="10">
    <location>
        <begin position="690"/>
        <end position="693"/>
    </location>
</feature>
<dbReference type="InterPro" id="IPR046357">
    <property type="entry name" value="PPIase_dom_sf"/>
</dbReference>
<feature type="region of interest" description="Disordered" evidence="13">
    <location>
        <begin position="548"/>
        <end position="567"/>
    </location>
</feature>
<feature type="compositionally biased region" description="Polar residues" evidence="13">
    <location>
        <begin position="558"/>
        <end position="567"/>
    </location>
</feature>
<comment type="subcellular location">
    <subcellularLocation>
        <location evidence="10">Cytoplasm</location>
    </subcellularLocation>
    <subcellularLocation>
        <location evidence="10">Mitochondrion intermembrane space</location>
    </subcellularLocation>
</comment>
<evidence type="ECO:0000256" key="5">
    <source>
        <dbReference type="ARBA" id="ARBA00022714"/>
    </source>
</evidence>
<keyword evidence="11" id="KW-0413">Isomerase</keyword>
<feature type="short sequence motif" description="Cx2C motif 1" evidence="10">
    <location>
        <begin position="679"/>
        <end position="682"/>
    </location>
</feature>
<keyword evidence="7 10" id="KW-0408">Iron</keyword>
<dbReference type="InterPro" id="IPR000297">
    <property type="entry name" value="PPIase_PpiC"/>
</dbReference>
<evidence type="ECO:0000256" key="12">
    <source>
        <dbReference type="SAM" id="Coils"/>
    </source>
</evidence>
<dbReference type="InterPro" id="IPR029063">
    <property type="entry name" value="SAM-dependent_MTases_sf"/>
</dbReference>
<dbReference type="Pfam" id="PF05093">
    <property type="entry name" value="CIAPIN1"/>
    <property type="match status" value="1"/>
</dbReference>
<reference evidence="15" key="1">
    <citation type="submission" date="2022-07" db="EMBL/GenBank/DDBJ databases">
        <title>Phylogenomic reconstructions and comparative analyses of Kickxellomycotina fungi.</title>
        <authorList>
            <person name="Reynolds N.K."/>
            <person name="Stajich J.E."/>
            <person name="Barry K."/>
            <person name="Grigoriev I.V."/>
            <person name="Crous P."/>
            <person name="Smith M.E."/>
        </authorList>
    </citation>
    <scope>NUCLEOTIDE SEQUENCE</scope>
    <source>
        <strain evidence="15">NBRC 100468</strain>
    </source>
</reference>
<comment type="domain">
    <text evidence="10">The C-terminal domain binds 2 Fe-S clusters but is otherwise mostly in an intrinsically disordered conformation.</text>
</comment>
<dbReference type="HAMAP" id="MF_03115">
    <property type="entry name" value="Anamorsin"/>
    <property type="match status" value="1"/>
</dbReference>
<dbReference type="SUPFAM" id="SSF54534">
    <property type="entry name" value="FKBP-like"/>
    <property type="match status" value="1"/>
</dbReference>
<dbReference type="InterPro" id="IPR007785">
    <property type="entry name" value="Anamorsin"/>
</dbReference>
<comment type="caution">
    <text evidence="10">Lacks conserved residue(s) required for the propagation of feature annotation.</text>
</comment>
<feature type="binding site" evidence="10">
    <location>
        <position position="679"/>
    </location>
    <ligand>
        <name>[4Fe-4S] cluster</name>
        <dbReference type="ChEBI" id="CHEBI:49883"/>
    </ligand>
</feature>
<dbReference type="Pfam" id="PF20922">
    <property type="entry name" value="Anamorsin_N"/>
    <property type="match status" value="1"/>
</dbReference>
<dbReference type="GO" id="GO:0051539">
    <property type="term" value="F:4 iron, 4 sulfur cluster binding"/>
    <property type="evidence" value="ECO:0007669"/>
    <property type="project" value="UniProtKB-KW"/>
</dbReference>
<dbReference type="Gene3D" id="3.10.50.40">
    <property type="match status" value="1"/>
</dbReference>
<evidence type="ECO:0000256" key="13">
    <source>
        <dbReference type="SAM" id="MobiDB-lite"/>
    </source>
</evidence>
<dbReference type="GO" id="GO:0016226">
    <property type="term" value="P:iron-sulfur cluster assembly"/>
    <property type="evidence" value="ECO:0007669"/>
    <property type="project" value="UniProtKB-UniRule"/>
</dbReference>
<feature type="binding site" evidence="10">
    <location>
        <position position="656"/>
    </location>
    <ligand>
        <name>[2Fe-2S] cluster</name>
        <dbReference type="ChEBI" id="CHEBI:190135"/>
    </ligand>
</feature>
<evidence type="ECO:0000256" key="9">
    <source>
        <dbReference type="ARBA" id="ARBA00023128"/>
    </source>
</evidence>
<evidence type="ECO:0000256" key="1">
    <source>
        <dbReference type="ARBA" id="ARBA00001966"/>
    </source>
</evidence>
<dbReference type="GO" id="GO:0005758">
    <property type="term" value="C:mitochondrial intermembrane space"/>
    <property type="evidence" value="ECO:0007669"/>
    <property type="project" value="UniProtKB-SubCell"/>
</dbReference>
<feature type="region of interest" description="Fe-S binding site B" evidence="10">
    <location>
        <begin position="679"/>
        <end position="693"/>
    </location>
</feature>
<keyword evidence="16" id="KW-1185">Reference proteome</keyword>
<evidence type="ECO:0000256" key="2">
    <source>
        <dbReference type="ARBA" id="ARBA00008169"/>
    </source>
</evidence>
<feature type="binding site" evidence="10">
    <location>
        <position position="658"/>
    </location>
    <ligand>
        <name>[2Fe-2S] cluster</name>
        <dbReference type="ChEBI" id="CHEBI:190135"/>
    </ligand>
</feature>
<comment type="caution">
    <text evidence="15">The sequence shown here is derived from an EMBL/GenBank/DDBJ whole genome shotgun (WGS) entry which is preliminary data.</text>
</comment>
<keyword evidence="11" id="KW-0697">Rotamase</keyword>
<evidence type="ECO:0000256" key="8">
    <source>
        <dbReference type="ARBA" id="ARBA00023014"/>
    </source>
</evidence>
<evidence type="ECO:0000256" key="3">
    <source>
        <dbReference type="ARBA" id="ARBA00022485"/>
    </source>
</evidence>
<feature type="binding site" evidence="10">
    <location>
        <position position="690"/>
    </location>
    <ligand>
        <name>[4Fe-4S] cluster</name>
        <dbReference type="ChEBI" id="CHEBI:49883"/>
    </ligand>
</feature>
<comment type="domain">
    <text evidence="10">The N-terminal domain has structural similarity with S-adenosyl-L-methionine-dependent methyltransferases, but does not bind S-adenosyl-L-methionine. It is required for correct assembly of the 2 Fe-S clusters.</text>
</comment>
<dbReference type="Proteomes" id="UP001150538">
    <property type="component" value="Unassembled WGS sequence"/>
</dbReference>
<comment type="cofactor">
    <cofactor evidence="10">
        <name>[2Fe-2S] cluster</name>
        <dbReference type="ChEBI" id="CHEBI:190135"/>
    </cofactor>
</comment>
<feature type="region of interest" description="Disordered" evidence="13">
    <location>
        <begin position="150"/>
        <end position="175"/>
    </location>
</feature>
<keyword evidence="3 10" id="KW-0004">4Fe-4S</keyword>
<gene>
    <name evidence="15" type="primary">CIAPIN1</name>
    <name evidence="15" type="ORF">H4219_000656</name>
</gene>
<dbReference type="GO" id="GO:0003755">
    <property type="term" value="F:peptidyl-prolyl cis-trans isomerase activity"/>
    <property type="evidence" value="ECO:0007669"/>
    <property type="project" value="UniProtKB-KW"/>
</dbReference>
<dbReference type="InterPro" id="IPR006886">
    <property type="entry name" value="RNA_pol_III_Rpc5"/>
</dbReference>
<evidence type="ECO:0000256" key="7">
    <source>
        <dbReference type="ARBA" id="ARBA00023004"/>
    </source>
</evidence>
<organism evidence="15 16">
    <name type="scientific">Mycoemilia scoparia</name>
    <dbReference type="NCBI Taxonomy" id="417184"/>
    <lineage>
        <taxon>Eukaryota</taxon>
        <taxon>Fungi</taxon>
        <taxon>Fungi incertae sedis</taxon>
        <taxon>Zoopagomycota</taxon>
        <taxon>Kickxellomycotina</taxon>
        <taxon>Kickxellomycetes</taxon>
        <taxon>Kickxellales</taxon>
        <taxon>Kickxellaceae</taxon>
        <taxon>Mycoemilia</taxon>
    </lineage>
</organism>
<feature type="binding site" evidence="10">
    <location>
        <position position="653"/>
    </location>
    <ligand>
        <name>[2Fe-2S] cluster</name>
        <dbReference type="ChEBI" id="CHEBI:190135"/>
    </ligand>
</feature>
<evidence type="ECO:0000313" key="15">
    <source>
        <dbReference type="EMBL" id="KAJ1921339.1"/>
    </source>
</evidence>
<protein>
    <submittedName>
        <fullName evidence="15">Anamorsin</fullName>
    </submittedName>
</protein>
<dbReference type="Pfam" id="PF00639">
    <property type="entry name" value="Rotamase"/>
    <property type="match status" value="1"/>
</dbReference>
<feature type="binding site" evidence="10">
    <location>
        <position position="646"/>
    </location>
    <ligand>
        <name>[2Fe-2S] cluster</name>
        <dbReference type="ChEBI" id="CHEBI:190135"/>
    </ligand>
</feature>
<feature type="domain" description="PpiC" evidence="14">
    <location>
        <begin position="33"/>
        <end position="127"/>
    </location>
</feature>
<dbReference type="PANTHER" id="PTHR13273">
    <property type="entry name" value="ANAMORSIN"/>
    <property type="match status" value="1"/>
</dbReference>
<sequence>MGKSKGAPNKGKSGDKGDKGDKGGAKDGKLKPANSIKVRHILCEKQSKILEALSKIQEGQPFDVVATQYSEDKARQGGSLGWQVRGAMVGPFQDVAFQLQPSTVSKPIYTTTPVKTKFGYHIIMVEDRNFFKKIVIMVKKEDSDAMEIENESPVNQGASVAQKNDEISSESEGEKPDRIIKEIPVYLSQGTSPHLSVLQYPLWDVKAMSGYNVPPLDARVKPKHHLIEIDVPIDTHGAMYNQIRGAELAVGMTDEDINMSHPSRLLDIQTFSSMLLPSNACYMAGVHRKDGLHLSKVSRNLQMRPSLKYLDQIDDKIKKAERASERLQEEASASTSQKARVIQMQVRSADAEEKLRRQKNSLLYKQQQIEEEPWQHLSLFQSQSDESYEVRGNLLAKKHGDLKCEPPLFARGDAVLIAAHIENNDHRLLQEYRDKVAASVTPEKGGKVDFELLDRLNSDNVSIPSAQYDHVIVSPVQPHNYMANSNTFAKFLVALKPNGMLHLYEEINSENAAESNVSQSKRTAQSLVSELKLAGFVDIVTDTTNIAGDESKMDPADSTLNNTGEANASQSSTITIATIMAKKPEFNVGAAAAISFGKNKSTQSKAWLISVDANSDDEELIDDDDLLNDGDFVKPSMSSLARPDDCGKKRKACKNCTCGLADEQKEKKPISMDNIKSSCGNCALGDAFRCTSCPYLGMPAFKPGEQVQLGGSLLHDDFMP</sequence>
<dbReference type="PANTHER" id="PTHR13273:SF14">
    <property type="entry name" value="ANAMORSIN"/>
    <property type="match status" value="1"/>
</dbReference>
<comment type="domain">
    <text evidence="10">The twin Cx2C motifs are involved in the recognition by the mitochondrial MIA40-ERV1 disulfide relay system. The formation of 2 disulfide bonds in the Cx2C motifs through dithiol/disulfide exchange reactions effectively traps the protein in the mitochondrial intermembrane space.</text>
</comment>
<evidence type="ECO:0000256" key="10">
    <source>
        <dbReference type="HAMAP-Rule" id="MF_03115"/>
    </source>
</evidence>
<dbReference type="OrthoDB" id="311633at2759"/>
<dbReference type="PROSITE" id="PS50198">
    <property type="entry name" value="PPIC_PPIASE_2"/>
    <property type="match status" value="1"/>
</dbReference>
<evidence type="ECO:0000259" key="14">
    <source>
        <dbReference type="PROSITE" id="PS50198"/>
    </source>
</evidence>
<dbReference type="AlphaFoldDB" id="A0A9W8A2X8"/>
<evidence type="ECO:0000313" key="16">
    <source>
        <dbReference type="Proteomes" id="UP001150538"/>
    </source>
</evidence>
<dbReference type="EMBL" id="JANBPU010000005">
    <property type="protein sequence ID" value="KAJ1921339.1"/>
    <property type="molecule type" value="Genomic_DNA"/>
</dbReference>
<feature type="binding site" evidence="10">
    <location>
        <position position="693"/>
    </location>
    <ligand>
        <name>[4Fe-4S] cluster</name>
        <dbReference type="ChEBI" id="CHEBI:49883"/>
    </ligand>
</feature>
<evidence type="ECO:0000256" key="4">
    <source>
        <dbReference type="ARBA" id="ARBA00022490"/>
    </source>
</evidence>
<name>A0A9W8A2X8_9FUNG</name>
<dbReference type="InterPro" id="IPR046408">
    <property type="entry name" value="CIAPIN1"/>
</dbReference>
<keyword evidence="6 10" id="KW-0479">Metal-binding</keyword>
<proteinExistence type="inferred from homology"/>
<dbReference type="GO" id="GO:0005634">
    <property type="term" value="C:nucleus"/>
    <property type="evidence" value="ECO:0007669"/>
    <property type="project" value="InterPro"/>
</dbReference>